<keyword evidence="2" id="KW-1185">Reference proteome</keyword>
<dbReference type="HOGENOM" id="CLU_1627075_0_0_1"/>
<proteinExistence type="predicted"/>
<dbReference type="InParanoid" id="J4GW78"/>
<sequence>MARSVLRPGMGRGGVVVVVVVGREVVVEEEGADDGDDDGEEGGKIVRELQGSGLISLVVAIHSRMARFPTVLSAHLSLYTLPEILMPALPPPHFRRTPVRLTTELLLFGAAVLSLRLKRPRMTSVTSTTPAPWRTLETKRGIGAACLNESQTPYAPALITLDV</sequence>
<reference evidence="1 2" key="1">
    <citation type="journal article" date="2012" name="Appl. Environ. Microbiol.">
        <title>Short-read sequencing for genomic analysis of the brown rot fungus Fibroporia radiculosa.</title>
        <authorList>
            <person name="Tang J.D."/>
            <person name="Perkins A.D."/>
            <person name="Sonstegard T.S."/>
            <person name="Schroeder S.G."/>
            <person name="Burgess S.C."/>
            <person name="Diehl S.V."/>
        </authorList>
    </citation>
    <scope>NUCLEOTIDE SEQUENCE [LARGE SCALE GENOMIC DNA]</scope>
    <source>
        <strain evidence="1 2">TFFH 294</strain>
    </source>
</reference>
<dbReference type="AlphaFoldDB" id="J4GW78"/>
<dbReference type="GeneID" id="24100781"/>
<dbReference type="Proteomes" id="UP000006352">
    <property type="component" value="Unassembled WGS sequence"/>
</dbReference>
<organism evidence="1 2">
    <name type="scientific">Fibroporia radiculosa</name>
    <dbReference type="NCBI Taxonomy" id="599839"/>
    <lineage>
        <taxon>Eukaryota</taxon>
        <taxon>Fungi</taxon>
        <taxon>Dikarya</taxon>
        <taxon>Basidiomycota</taxon>
        <taxon>Agaricomycotina</taxon>
        <taxon>Agaricomycetes</taxon>
        <taxon>Polyporales</taxon>
        <taxon>Fibroporiaceae</taxon>
        <taxon>Fibroporia</taxon>
    </lineage>
</organism>
<evidence type="ECO:0000313" key="2">
    <source>
        <dbReference type="Proteomes" id="UP000006352"/>
    </source>
</evidence>
<evidence type="ECO:0000313" key="1">
    <source>
        <dbReference type="EMBL" id="CCM05870.1"/>
    </source>
</evidence>
<gene>
    <name evidence="1" type="ORF">FIBRA_08107</name>
</gene>
<protein>
    <submittedName>
        <fullName evidence="1">Uncharacterized protein</fullName>
    </submittedName>
</protein>
<dbReference type="RefSeq" id="XP_012185153.1">
    <property type="nucleotide sequence ID" value="XM_012329763.1"/>
</dbReference>
<accession>J4GW78</accession>
<name>J4GW78_9APHY</name>
<dbReference type="EMBL" id="HE797211">
    <property type="protein sequence ID" value="CCM05870.1"/>
    <property type="molecule type" value="Genomic_DNA"/>
</dbReference>